<protein>
    <submittedName>
        <fullName evidence="1">Uncharacterized protein</fullName>
    </submittedName>
</protein>
<keyword evidence="2" id="KW-1185">Reference proteome</keyword>
<comment type="caution">
    <text evidence="1">The sequence shown here is derived from an EMBL/GenBank/DDBJ whole genome shotgun (WGS) entry which is preliminary data.</text>
</comment>
<dbReference type="GeneID" id="87886892"/>
<evidence type="ECO:0000313" key="1">
    <source>
        <dbReference type="EMBL" id="KAK3303597.1"/>
    </source>
</evidence>
<dbReference type="AlphaFoldDB" id="A0AAJ0GP82"/>
<dbReference type="RefSeq" id="XP_062719377.1">
    <property type="nucleotide sequence ID" value="XM_062868063.1"/>
</dbReference>
<accession>A0AAJ0GP82</accession>
<proteinExistence type="predicted"/>
<sequence length="132" mass="13752">MAFSPGTTLVAAAAVAVIALNIITSPSTVHFSDKTLCFTAWLLAAAANPFAELAVIAGESEVCYTTATGSQTMVDESPSTEALYHAASYPRCNKTTPLICEALSCPLVYAPSLAVLVMVEMIIHLDGNVAQD</sequence>
<reference evidence="1" key="2">
    <citation type="submission" date="2023-06" db="EMBL/GenBank/DDBJ databases">
        <authorList>
            <consortium name="Lawrence Berkeley National Laboratory"/>
            <person name="Mondo S.J."/>
            <person name="Hensen N."/>
            <person name="Bonometti L."/>
            <person name="Westerberg I."/>
            <person name="Brannstrom I.O."/>
            <person name="Guillou S."/>
            <person name="Cros-Aarteil S."/>
            <person name="Calhoun S."/>
            <person name="Haridas S."/>
            <person name="Kuo A."/>
            <person name="Pangilinan J."/>
            <person name="Riley R."/>
            <person name="Labutti K."/>
            <person name="Andreopoulos B."/>
            <person name="Lipzen A."/>
            <person name="Chen C."/>
            <person name="Yanf M."/>
            <person name="Daum C."/>
            <person name="Ng V."/>
            <person name="Clum A."/>
            <person name="Steindorff A."/>
            <person name="Ohm R."/>
            <person name="Martin F."/>
            <person name="Silar P."/>
            <person name="Natvig D."/>
            <person name="Lalanne C."/>
            <person name="Gautier V."/>
            <person name="Ament-Velasquez S.L."/>
            <person name="Kruys A."/>
            <person name="Hutchinson M.I."/>
            <person name="Powell A.J."/>
            <person name="Barry K."/>
            <person name="Miller A.N."/>
            <person name="Grigoriev I.V."/>
            <person name="Debuchy R."/>
            <person name="Gladieux P."/>
            <person name="Thoren M.H."/>
            <person name="Johannesson H."/>
        </authorList>
    </citation>
    <scope>NUCLEOTIDE SEQUENCE</scope>
    <source>
        <strain evidence="1">CBS 333.67</strain>
    </source>
</reference>
<reference evidence="1" key="1">
    <citation type="journal article" date="2023" name="Mol. Phylogenet. Evol.">
        <title>Genome-scale phylogeny and comparative genomics of the fungal order Sordariales.</title>
        <authorList>
            <person name="Hensen N."/>
            <person name="Bonometti L."/>
            <person name="Westerberg I."/>
            <person name="Brannstrom I.O."/>
            <person name="Guillou S."/>
            <person name="Cros-Aarteil S."/>
            <person name="Calhoun S."/>
            <person name="Haridas S."/>
            <person name="Kuo A."/>
            <person name="Mondo S."/>
            <person name="Pangilinan J."/>
            <person name="Riley R."/>
            <person name="LaButti K."/>
            <person name="Andreopoulos B."/>
            <person name="Lipzen A."/>
            <person name="Chen C."/>
            <person name="Yan M."/>
            <person name="Daum C."/>
            <person name="Ng V."/>
            <person name="Clum A."/>
            <person name="Steindorff A."/>
            <person name="Ohm R.A."/>
            <person name="Martin F."/>
            <person name="Silar P."/>
            <person name="Natvig D.O."/>
            <person name="Lalanne C."/>
            <person name="Gautier V."/>
            <person name="Ament-Velasquez S.L."/>
            <person name="Kruys A."/>
            <person name="Hutchinson M.I."/>
            <person name="Powell A.J."/>
            <person name="Barry K."/>
            <person name="Miller A.N."/>
            <person name="Grigoriev I.V."/>
            <person name="Debuchy R."/>
            <person name="Gladieux P."/>
            <person name="Hiltunen Thoren M."/>
            <person name="Johannesson H."/>
        </authorList>
    </citation>
    <scope>NUCLEOTIDE SEQUENCE</scope>
    <source>
        <strain evidence="1">CBS 333.67</strain>
    </source>
</reference>
<organism evidence="1 2">
    <name type="scientific">Chaetomium strumarium</name>
    <dbReference type="NCBI Taxonomy" id="1170767"/>
    <lineage>
        <taxon>Eukaryota</taxon>
        <taxon>Fungi</taxon>
        <taxon>Dikarya</taxon>
        <taxon>Ascomycota</taxon>
        <taxon>Pezizomycotina</taxon>
        <taxon>Sordariomycetes</taxon>
        <taxon>Sordariomycetidae</taxon>
        <taxon>Sordariales</taxon>
        <taxon>Chaetomiaceae</taxon>
        <taxon>Chaetomium</taxon>
    </lineage>
</organism>
<gene>
    <name evidence="1" type="ORF">B0T15DRAFT_513753</name>
</gene>
<dbReference type="Proteomes" id="UP001273166">
    <property type="component" value="Unassembled WGS sequence"/>
</dbReference>
<name>A0AAJ0GP82_9PEZI</name>
<dbReference type="EMBL" id="JAUDZG010000006">
    <property type="protein sequence ID" value="KAK3303597.1"/>
    <property type="molecule type" value="Genomic_DNA"/>
</dbReference>
<evidence type="ECO:0000313" key="2">
    <source>
        <dbReference type="Proteomes" id="UP001273166"/>
    </source>
</evidence>